<dbReference type="InterPro" id="IPR036890">
    <property type="entry name" value="HATPase_C_sf"/>
</dbReference>
<dbReference type="SUPFAM" id="SSF55874">
    <property type="entry name" value="ATPase domain of HSP90 chaperone/DNA topoisomerase II/histidine kinase"/>
    <property type="match status" value="1"/>
</dbReference>
<keyword evidence="4" id="KW-0472">Membrane</keyword>
<dbReference type="Proteomes" id="UP001611548">
    <property type="component" value="Unassembled WGS sequence"/>
</dbReference>
<dbReference type="PANTHER" id="PTHR24421:SF63">
    <property type="entry name" value="SENSOR HISTIDINE KINASE DESK"/>
    <property type="match status" value="1"/>
</dbReference>
<keyword evidence="3" id="KW-0902">Two-component regulatory system</keyword>
<evidence type="ECO:0000256" key="2">
    <source>
        <dbReference type="ARBA" id="ARBA00022777"/>
    </source>
</evidence>
<dbReference type="PANTHER" id="PTHR24421">
    <property type="entry name" value="NITRATE/NITRITE SENSOR PROTEIN NARX-RELATED"/>
    <property type="match status" value="1"/>
</dbReference>
<evidence type="ECO:0000256" key="4">
    <source>
        <dbReference type="SAM" id="Phobius"/>
    </source>
</evidence>
<keyword evidence="4" id="KW-1133">Transmembrane helix</keyword>
<dbReference type="RefSeq" id="WP_157859155.1">
    <property type="nucleotide sequence ID" value="NZ_JBIRWE010000008.1"/>
</dbReference>
<evidence type="ECO:0000313" key="7">
    <source>
        <dbReference type="Proteomes" id="UP001611548"/>
    </source>
</evidence>
<dbReference type="GO" id="GO:0016301">
    <property type="term" value="F:kinase activity"/>
    <property type="evidence" value="ECO:0007669"/>
    <property type="project" value="UniProtKB-KW"/>
</dbReference>
<dbReference type="InterPro" id="IPR050482">
    <property type="entry name" value="Sensor_HK_TwoCompSys"/>
</dbReference>
<feature type="transmembrane region" description="Helical" evidence="4">
    <location>
        <begin position="16"/>
        <end position="36"/>
    </location>
</feature>
<dbReference type="CDD" id="cd16917">
    <property type="entry name" value="HATPase_UhpB-NarQ-NarX-like"/>
    <property type="match status" value="1"/>
</dbReference>
<evidence type="ECO:0000256" key="3">
    <source>
        <dbReference type="ARBA" id="ARBA00023012"/>
    </source>
</evidence>
<comment type="caution">
    <text evidence="6">The sequence shown here is derived from an EMBL/GenBank/DDBJ whole genome shotgun (WGS) entry which is preliminary data.</text>
</comment>
<dbReference type="Gene3D" id="1.20.5.1930">
    <property type="match status" value="1"/>
</dbReference>
<proteinExistence type="predicted"/>
<dbReference type="Pfam" id="PF07730">
    <property type="entry name" value="HisKA_3"/>
    <property type="match status" value="1"/>
</dbReference>
<feature type="transmembrane region" description="Helical" evidence="4">
    <location>
        <begin position="48"/>
        <end position="69"/>
    </location>
</feature>
<feature type="transmembrane region" description="Helical" evidence="4">
    <location>
        <begin position="89"/>
        <end position="108"/>
    </location>
</feature>
<evidence type="ECO:0000313" key="6">
    <source>
        <dbReference type="EMBL" id="MFI1966370.1"/>
    </source>
</evidence>
<keyword evidence="1" id="KW-0808">Transferase</keyword>
<protein>
    <submittedName>
        <fullName evidence="6">Sensor histidine kinase</fullName>
    </submittedName>
</protein>
<accession>A0ABW7UUT7</accession>
<name>A0ABW7UUT7_9ACTN</name>
<evidence type="ECO:0000259" key="5">
    <source>
        <dbReference type="Pfam" id="PF07730"/>
    </source>
</evidence>
<organism evidence="6 7">
    <name type="scientific">Streptomyces pathocidini</name>
    <dbReference type="NCBI Taxonomy" id="1650571"/>
    <lineage>
        <taxon>Bacteria</taxon>
        <taxon>Bacillati</taxon>
        <taxon>Actinomycetota</taxon>
        <taxon>Actinomycetes</taxon>
        <taxon>Kitasatosporales</taxon>
        <taxon>Streptomycetaceae</taxon>
        <taxon>Streptomyces</taxon>
    </lineage>
</organism>
<feature type="domain" description="Signal transduction histidine kinase subgroup 3 dimerisation and phosphoacceptor" evidence="5">
    <location>
        <begin position="157"/>
        <end position="221"/>
    </location>
</feature>
<dbReference type="Gene3D" id="3.30.565.10">
    <property type="entry name" value="Histidine kinase-like ATPase, C-terminal domain"/>
    <property type="match status" value="1"/>
</dbReference>
<dbReference type="EMBL" id="JBIRWE010000008">
    <property type="protein sequence ID" value="MFI1966370.1"/>
    <property type="molecule type" value="Genomic_DNA"/>
</dbReference>
<keyword evidence="2 6" id="KW-0418">Kinase</keyword>
<dbReference type="InterPro" id="IPR011712">
    <property type="entry name" value="Sig_transdc_His_kin_sub3_dim/P"/>
</dbReference>
<evidence type="ECO:0000256" key="1">
    <source>
        <dbReference type="ARBA" id="ARBA00022679"/>
    </source>
</evidence>
<reference evidence="6 7" key="1">
    <citation type="submission" date="2024-10" db="EMBL/GenBank/DDBJ databases">
        <title>The Natural Products Discovery Center: Release of the First 8490 Sequenced Strains for Exploring Actinobacteria Biosynthetic Diversity.</title>
        <authorList>
            <person name="Kalkreuter E."/>
            <person name="Kautsar S.A."/>
            <person name="Yang D."/>
            <person name="Bader C.D."/>
            <person name="Teijaro C.N."/>
            <person name="Fluegel L."/>
            <person name="Davis C.M."/>
            <person name="Simpson J.R."/>
            <person name="Lauterbach L."/>
            <person name="Steele A.D."/>
            <person name="Gui C."/>
            <person name="Meng S."/>
            <person name="Li G."/>
            <person name="Viehrig K."/>
            <person name="Ye F."/>
            <person name="Su P."/>
            <person name="Kiefer A.F."/>
            <person name="Nichols A."/>
            <person name="Cepeda A.J."/>
            <person name="Yan W."/>
            <person name="Fan B."/>
            <person name="Jiang Y."/>
            <person name="Adhikari A."/>
            <person name="Zheng C.-J."/>
            <person name="Schuster L."/>
            <person name="Cowan T.M."/>
            <person name="Smanski M.J."/>
            <person name="Chevrette M.G."/>
            <person name="De Carvalho L.P.S."/>
            <person name="Shen B."/>
        </authorList>
    </citation>
    <scope>NUCLEOTIDE SEQUENCE [LARGE SCALE GENOMIC DNA]</scope>
    <source>
        <strain evidence="6 7">NPDC020327</strain>
    </source>
</reference>
<sequence length="345" mass="37665">MIFVINPGIWLWSGEHWGVVVLGKACILVTVGLVAYQLGRDAGPHIRFPLRCLAVLAVAVYLPLPWVGLVWADTAVLLGWAVVTIGRSWSWMALIAVLVMEALVLAWFGESIRSVIYHLTVAGLSSLVIYAVVYAMNVTRQLEKSRQELAQAAVVEERLRMARDLHDFLGQSLAAAALRAELVEHAVQVGDEDRALEELRKMQQVLKSSTCELRDVATGHRQLTFDEELRGAIALLESAGIHCRLRIGAEPRFSNEVLARTLRECVTNILKHSAASECTLTTSLAAERFTMTMENDGAHGKMNMDGTGLHGISSKIAAVGGRMSYGPTAGGFFRIHVEIAANEVA</sequence>
<gene>
    <name evidence="6" type="ORF">ACH429_20055</name>
</gene>
<keyword evidence="7" id="KW-1185">Reference proteome</keyword>
<feature type="transmembrane region" description="Helical" evidence="4">
    <location>
        <begin position="115"/>
        <end position="136"/>
    </location>
</feature>
<keyword evidence="4" id="KW-0812">Transmembrane</keyword>